<reference evidence="2" key="1">
    <citation type="submission" date="2020-10" db="EMBL/GenBank/DDBJ databases">
        <authorList>
            <person name="Kadnikov V."/>
            <person name="Beletsky A.V."/>
            <person name="Mardanov A.V."/>
            <person name="Karnachuk O.V."/>
            <person name="Ravin N.V."/>
        </authorList>
    </citation>
    <scope>NUCLEOTIDE SEQUENCE</scope>
    <source>
        <strain evidence="2">Bu02</strain>
    </source>
</reference>
<dbReference type="Pfam" id="PF13684">
    <property type="entry name" value="FakA-like_C"/>
    <property type="match status" value="1"/>
</dbReference>
<dbReference type="EMBL" id="CP062796">
    <property type="protein sequence ID" value="QUL98350.1"/>
    <property type="molecule type" value="Genomic_DNA"/>
</dbReference>
<reference evidence="2" key="2">
    <citation type="journal article" date="2023" name="Biology">
        <title>Prokaryotic Life Associated with Coal-Fire Gas Vents Revealed by Metagenomics.</title>
        <authorList>
            <person name="Kadnikov V.V."/>
            <person name="Mardanov A.V."/>
            <person name="Beletsky A.V."/>
            <person name="Karnachuk O.V."/>
            <person name="Ravin N.V."/>
        </authorList>
    </citation>
    <scope>NUCLEOTIDE SEQUENCE</scope>
    <source>
        <strain evidence="2">Bu02</strain>
    </source>
</reference>
<dbReference type="KEGG" id="fcz:IMF26_10065"/>
<dbReference type="Gene3D" id="1.25.40.340">
    <property type="match status" value="1"/>
</dbReference>
<dbReference type="SUPFAM" id="SSF101473">
    <property type="entry name" value="DhaL-like"/>
    <property type="match status" value="1"/>
</dbReference>
<accession>A0AAT9LB97</accession>
<gene>
    <name evidence="2" type="ORF">IMF26_10065</name>
</gene>
<organism evidence="2">
    <name type="scientific">Candidatus Fermentithermobacillus carboniphilus</name>
    <dbReference type="NCBI Taxonomy" id="3085328"/>
    <lineage>
        <taxon>Bacteria</taxon>
        <taxon>Bacillati</taxon>
        <taxon>Bacillota</taxon>
        <taxon>Candidatus Fermentithermobacillia</taxon>
        <taxon>Candidatus Fermentithermobacillales</taxon>
        <taxon>Candidatus Fermentithermobacillaceae</taxon>
        <taxon>Candidatus Fermentithermobacillus</taxon>
    </lineage>
</organism>
<dbReference type="Pfam" id="PF02734">
    <property type="entry name" value="Dak2"/>
    <property type="match status" value="1"/>
</dbReference>
<dbReference type="SMART" id="SM01121">
    <property type="entry name" value="Dak1_2"/>
    <property type="match status" value="1"/>
</dbReference>
<dbReference type="SMART" id="SM01120">
    <property type="entry name" value="Dak2"/>
    <property type="match status" value="1"/>
</dbReference>
<evidence type="ECO:0000313" key="2">
    <source>
        <dbReference type="EMBL" id="QUL98350.1"/>
    </source>
</evidence>
<dbReference type="InterPro" id="IPR036117">
    <property type="entry name" value="DhaL_dom_sf"/>
</dbReference>
<dbReference type="GO" id="GO:0004371">
    <property type="term" value="F:glycerone kinase activity"/>
    <property type="evidence" value="ECO:0007669"/>
    <property type="project" value="InterPro"/>
</dbReference>
<protein>
    <submittedName>
        <fullName evidence="2">DAK2 domain-containing protein</fullName>
    </submittedName>
</protein>
<dbReference type="InterPro" id="IPR004007">
    <property type="entry name" value="DhaL_dom"/>
</dbReference>
<dbReference type="InterPro" id="IPR019986">
    <property type="entry name" value="YloV-like"/>
</dbReference>
<dbReference type="PANTHER" id="PTHR33434:SF4">
    <property type="entry name" value="PHOSPHATASE PROTEIN"/>
    <property type="match status" value="1"/>
</dbReference>
<dbReference type="NCBIfam" id="TIGR03599">
    <property type="entry name" value="YloV"/>
    <property type="match status" value="1"/>
</dbReference>
<dbReference type="PROSITE" id="PS51480">
    <property type="entry name" value="DHAL"/>
    <property type="match status" value="1"/>
</dbReference>
<name>A0AAT9LB97_9FIRM</name>
<dbReference type="PANTHER" id="PTHR33434">
    <property type="entry name" value="DEGV DOMAIN-CONTAINING PROTEIN DR_1986-RELATED"/>
    <property type="match status" value="1"/>
</dbReference>
<dbReference type="InterPro" id="IPR033470">
    <property type="entry name" value="FakA-like_C"/>
</dbReference>
<feature type="domain" description="DhaL" evidence="1">
    <location>
        <begin position="9"/>
        <end position="201"/>
    </location>
</feature>
<dbReference type="GO" id="GO:0006071">
    <property type="term" value="P:glycerol metabolic process"/>
    <property type="evidence" value="ECO:0007669"/>
    <property type="project" value="InterPro"/>
</dbReference>
<evidence type="ECO:0000259" key="1">
    <source>
        <dbReference type="PROSITE" id="PS51480"/>
    </source>
</evidence>
<sequence>MEYTSLDGTLFRELLAGAQQYLSTRRKEVDALNVFPVPDGDTGTNMLLTLSSAVEKLGVERDLDLSKAAERASLGALMGARGNSGVILSQILRGIAKSFSGKDAAGPQDVAQALNDAVATAYRAVMKPVEGTMLTVLRGMRDAALAASRSGCDIVGILKESVEKGKEVLAKTPEMLPVLKQAGVVDAGGKGLVLIMEGALSVLSRTPEERVQAPSPCEEIRAKVSEQEIQEIRYPYDTQFLLVGKDIPLAELRSSLEPYGDSLLVVGSESLVRVHIHTDKPGEVLTLCLRYGSLSQVTIDNMIEQSQKALEERTAYAVASGDEKPSLKPDKASWISGLPAVADVPVQGCQPVKETGIVSVATGDGLREIMKSLGCDLVIDGGVTMNPSTSELAAAVKTVNARRIIFLPNNGNIFLAAKQAKKLTGRTMYIIPSKTIPQGISALLALNLNEDMEHNLKRAAKAVKRVKTGEVTFAARNGKFGKHVMKEGDILGLIEGKVEVVGDSPEEVLKTVIRGMVGKDDSVVTVYYGQDSDPDLGMNAIETLRREFTDSLEFEFHRGGQPLYYYIVSVE</sequence>
<dbReference type="AlphaFoldDB" id="A0AAT9LB97"/>
<dbReference type="InterPro" id="IPR048394">
    <property type="entry name" value="FakA-like_M"/>
</dbReference>
<proteinExistence type="predicted"/>
<dbReference type="InterPro" id="IPR050270">
    <property type="entry name" value="DegV_domain_contain"/>
</dbReference>
<dbReference type="Pfam" id="PF21645">
    <property type="entry name" value="FakA-like_M"/>
    <property type="match status" value="1"/>
</dbReference>